<evidence type="ECO:0000313" key="1">
    <source>
        <dbReference type="EMBL" id="KWZ76733.1"/>
    </source>
</evidence>
<dbReference type="Pfam" id="PF13526">
    <property type="entry name" value="DUF4125"/>
    <property type="match status" value="1"/>
</dbReference>
<dbReference type="InterPro" id="IPR025191">
    <property type="entry name" value="DUF4125"/>
</dbReference>
<accession>A0A133KAZ9</accession>
<protein>
    <recommendedName>
        <fullName evidence="3">DUF4125 domain-containing protein</fullName>
    </recommendedName>
</protein>
<evidence type="ECO:0000313" key="2">
    <source>
        <dbReference type="Proteomes" id="UP000070383"/>
    </source>
</evidence>
<dbReference type="Proteomes" id="UP000070383">
    <property type="component" value="Unassembled WGS sequence"/>
</dbReference>
<dbReference type="EMBL" id="LRPM01000071">
    <property type="protein sequence ID" value="KWZ76733.1"/>
    <property type="molecule type" value="Genomic_DNA"/>
</dbReference>
<name>A0A133KAZ9_9FIRM</name>
<dbReference type="AlphaFoldDB" id="A0A133KAZ9"/>
<reference evidence="2" key="1">
    <citation type="submission" date="2016-01" db="EMBL/GenBank/DDBJ databases">
        <authorList>
            <person name="Mitreva M."/>
            <person name="Pepin K.H."/>
            <person name="Mihindukulasuriya K.A."/>
            <person name="Fulton R."/>
            <person name="Fronick C."/>
            <person name="O'Laughlin M."/>
            <person name="Miner T."/>
            <person name="Herter B."/>
            <person name="Rosa B.A."/>
            <person name="Cordes M."/>
            <person name="Tomlinson C."/>
            <person name="Wollam A."/>
            <person name="Palsikar V.B."/>
            <person name="Mardis E.R."/>
            <person name="Wilson R.K."/>
        </authorList>
    </citation>
    <scope>NUCLEOTIDE SEQUENCE [LARGE SCALE GENOMIC DNA]</scope>
    <source>
        <strain evidence="2">MJR8151</strain>
    </source>
</reference>
<comment type="caution">
    <text evidence="1">The sequence shown here is derived from an EMBL/GenBank/DDBJ whole genome shotgun (WGS) entry which is preliminary data.</text>
</comment>
<proteinExistence type="predicted"/>
<sequence>MRYLFKNIDKNLMKDILNDYKLSCIFDELSWILDFEWKSFDKIRGLNGRAICQDSPKEFFIMRLAQYLAYNEKVINYLYEDLKKAEKNDFNPIFDKYARMMEFTDKDKFEIIKENLEDLSPVKIHLLEKIKNILKSKSTDTPKELEKIRPRESEDKKISSYDYYIAEISSLSLKTLWAIEEMINHPPFNLEENIYDNTKYLFERLNIKE</sequence>
<dbReference type="PATRIC" id="fig|33036.3.peg.1669"/>
<gene>
    <name evidence="1" type="ORF">HMPREF3200_01686</name>
</gene>
<evidence type="ECO:0008006" key="3">
    <source>
        <dbReference type="Google" id="ProtNLM"/>
    </source>
</evidence>
<dbReference type="STRING" id="33036.HMPREF3200_01686"/>
<dbReference type="OrthoDB" id="5387164at2"/>
<dbReference type="RefSeq" id="WP_060929819.1">
    <property type="nucleotide sequence ID" value="NZ_CAMPUE010000004.1"/>
</dbReference>
<keyword evidence="2" id="KW-1185">Reference proteome</keyword>
<organism evidence="1 2">
    <name type="scientific">Anaerococcus tetradius</name>
    <dbReference type="NCBI Taxonomy" id="33036"/>
    <lineage>
        <taxon>Bacteria</taxon>
        <taxon>Bacillati</taxon>
        <taxon>Bacillota</taxon>
        <taxon>Tissierellia</taxon>
        <taxon>Tissierellales</taxon>
        <taxon>Peptoniphilaceae</taxon>
        <taxon>Anaerococcus</taxon>
    </lineage>
</organism>